<keyword evidence="4" id="KW-1185">Reference proteome</keyword>
<evidence type="ECO:0000313" key="3">
    <source>
        <dbReference type="EMBL" id="MBR0648238.1"/>
    </source>
</evidence>
<dbReference type="InterPro" id="IPR006342">
    <property type="entry name" value="FkbM_mtfrase"/>
</dbReference>
<evidence type="ECO:0000259" key="2">
    <source>
        <dbReference type="Pfam" id="PF05050"/>
    </source>
</evidence>
<reference evidence="4" key="1">
    <citation type="journal article" date="2021" name="Syst. Appl. Microbiol.">
        <title>Roseomonas hellenica sp. nov., isolated from roots of wild-growing Alkanna tinctoria.</title>
        <authorList>
            <person name="Rat A."/>
            <person name="Naranjo H.D."/>
            <person name="Lebbe L."/>
            <person name="Cnockaert M."/>
            <person name="Krigas N."/>
            <person name="Grigoriadou K."/>
            <person name="Maloupa E."/>
            <person name="Willems A."/>
        </authorList>
    </citation>
    <scope>NUCLEOTIDE SEQUENCE [LARGE SCALE GENOMIC DNA]</scope>
    <source>
        <strain evidence="4">LMG 31159</strain>
    </source>
</reference>
<dbReference type="RefSeq" id="WP_211865270.1">
    <property type="nucleotide sequence ID" value="NZ_JAAEDI010000001.1"/>
</dbReference>
<dbReference type="Gene3D" id="3.40.50.150">
    <property type="entry name" value="Vaccinia Virus protein VP39"/>
    <property type="match status" value="1"/>
</dbReference>
<proteinExistence type="predicted"/>
<dbReference type="Proteomes" id="UP000698752">
    <property type="component" value="Unassembled WGS sequence"/>
</dbReference>
<dbReference type="PANTHER" id="PTHR34203:SF15">
    <property type="entry name" value="SLL1173 PROTEIN"/>
    <property type="match status" value="1"/>
</dbReference>
<dbReference type="InterPro" id="IPR029063">
    <property type="entry name" value="SAM-dependent_MTases_sf"/>
</dbReference>
<feature type="region of interest" description="Disordered" evidence="1">
    <location>
        <begin position="1"/>
        <end position="25"/>
    </location>
</feature>
<dbReference type="NCBIfam" id="TIGR01444">
    <property type="entry name" value="fkbM_fam"/>
    <property type="match status" value="1"/>
</dbReference>
<accession>A0ABS5EB45</accession>
<keyword evidence="3" id="KW-0808">Transferase</keyword>
<organism evidence="3 4">
    <name type="scientific">Neoroseomonas terrae</name>
    <dbReference type="NCBI Taxonomy" id="424799"/>
    <lineage>
        <taxon>Bacteria</taxon>
        <taxon>Pseudomonadati</taxon>
        <taxon>Pseudomonadota</taxon>
        <taxon>Alphaproteobacteria</taxon>
        <taxon>Acetobacterales</taxon>
        <taxon>Acetobacteraceae</taxon>
        <taxon>Neoroseomonas</taxon>
    </lineage>
</organism>
<dbReference type="EMBL" id="JAAEDI010000001">
    <property type="protein sequence ID" value="MBR0648238.1"/>
    <property type="molecule type" value="Genomic_DNA"/>
</dbReference>
<dbReference type="SUPFAM" id="SSF53335">
    <property type="entry name" value="S-adenosyl-L-methionine-dependent methyltransferases"/>
    <property type="match status" value="1"/>
</dbReference>
<sequence length="279" mass="29819">MATCRQARPAPSRQKKEGVRGSSLPRPARALTGFAKIVGASLRTYYAPGRAELLDGFYRRFLAPGDLAFDIGTHVGDRTASFRRLGARVVAVEPQPQLARALRLIFHGDPGVTLVPALVGAEPGEAVLRLNSANPTVATASTDFIAAAHGAGGWEGQRWDAEIARPVTTLDALAAEHGEPTFVKIDVEGFEAAVLRGLSRPPRALSFEFTTIQRRVAAECLPLLAALGYRAFNACLGETMRFGHAAPIDADAMRRWIEALPHAANSGDVYACLEAGRLV</sequence>
<comment type="caution">
    <text evidence="3">The sequence shown here is derived from an EMBL/GenBank/DDBJ whole genome shotgun (WGS) entry which is preliminary data.</text>
</comment>
<dbReference type="PANTHER" id="PTHR34203">
    <property type="entry name" value="METHYLTRANSFERASE, FKBM FAMILY PROTEIN"/>
    <property type="match status" value="1"/>
</dbReference>
<feature type="domain" description="Methyltransferase FkbM" evidence="2">
    <location>
        <begin position="70"/>
        <end position="230"/>
    </location>
</feature>
<name>A0ABS5EB45_9PROT</name>
<dbReference type="InterPro" id="IPR052514">
    <property type="entry name" value="SAM-dependent_MTase"/>
</dbReference>
<dbReference type="GO" id="GO:0008168">
    <property type="term" value="F:methyltransferase activity"/>
    <property type="evidence" value="ECO:0007669"/>
    <property type="project" value="UniProtKB-KW"/>
</dbReference>
<dbReference type="GO" id="GO:0032259">
    <property type="term" value="P:methylation"/>
    <property type="evidence" value="ECO:0007669"/>
    <property type="project" value="UniProtKB-KW"/>
</dbReference>
<evidence type="ECO:0000256" key="1">
    <source>
        <dbReference type="SAM" id="MobiDB-lite"/>
    </source>
</evidence>
<dbReference type="Pfam" id="PF05050">
    <property type="entry name" value="Methyltransf_21"/>
    <property type="match status" value="1"/>
</dbReference>
<gene>
    <name evidence="3" type="ORF">GXW78_01060</name>
</gene>
<protein>
    <submittedName>
        <fullName evidence="3">FkbM family methyltransferase</fullName>
    </submittedName>
</protein>
<evidence type="ECO:0000313" key="4">
    <source>
        <dbReference type="Proteomes" id="UP000698752"/>
    </source>
</evidence>
<keyword evidence="3" id="KW-0489">Methyltransferase</keyword>